<keyword evidence="2" id="KW-1185">Reference proteome</keyword>
<protein>
    <submittedName>
        <fullName evidence="1">Uncharacterized protein</fullName>
    </submittedName>
</protein>
<proteinExistence type="predicted"/>
<sequence length="104" mass="11353">MGTEVLHPQDCFIKVAPVIVRKNGHTYCTTTNMGSASASEPDLKPNCENGDDSYAGSAFFHSPSPRSLPLPSFFKKQDSMAMVDDDDAFDDSATKHLCRLLRLG</sequence>
<gene>
    <name evidence="1" type="ORF">HanXRQr2_Chr13g0597361</name>
</gene>
<accession>A0A9K3EJ30</accession>
<dbReference type="Pfam" id="PF15365">
    <property type="entry name" value="PNRC"/>
    <property type="match status" value="1"/>
</dbReference>
<dbReference type="InterPro" id="IPR028322">
    <property type="entry name" value="PNRC-like_rgn"/>
</dbReference>
<reference evidence="1" key="1">
    <citation type="journal article" date="2017" name="Nature">
        <title>The sunflower genome provides insights into oil metabolism, flowering and Asterid evolution.</title>
        <authorList>
            <person name="Badouin H."/>
            <person name="Gouzy J."/>
            <person name="Grassa C.J."/>
            <person name="Murat F."/>
            <person name="Staton S.E."/>
            <person name="Cottret L."/>
            <person name="Lelandais-Briere C."/>
            <person name="Owens G.L."/>
            <person name="Carrere S."/>
            <person name="Mayjonade B."/>
            <person name="Legrand L."/>
            <person name="Gill N."/>
            <person name="Kane N.C."/>
            <person name="Bowers J.E."/>
            <person name="Hubner S."/>
            <person name="Bellec A."/>
            <person name="Berard A."/>
            <person name="Berges H."/>
            <person name="Blanchet N."/>
            <person name="Boniface M.C."/>
            <person name="Brunel D."/>
            <person name="Catrice O."/>
            <person name="Chaidir N."/>
            <person name="Claudel C."/>
            <person name="Donnadieu C."/>
            <person name="Faraut T."/>
            <person name="Fievet G."/>
            <person name="Helmstetter N."/>
            <person name="King M."/>
            <person name="Knapp S.J."/>
            <person name="Lai Z."/>
            <person name="Le Paslier M.C."/>
            <person name="Lippi Y."/>
            <person name="Lorenzon L."/>
            <person name="Mandel J.R."/>
            <person name="Marage G."/>
            <person name="Marchand G."/>
            <person name="Marquand E."/>
            <person name="Bret-Mestries E."/>
            <person name="Morien E."/>
            <person name="Nambeesan S."/>
            <person name="Nguyen T."/>
            <person name="Pegot-Espagnet P."/>
            <person name="Pouilly N."/>
            <person name="Raftis F."/>
            <person name="Sallet E."/>
            <person name="Schiex T."/>
            <person name="Thomas J."/>
            <person name="Vandecasteele C."/>
            <person name="Vares D."/>
            <person name="Vear F."/>
            <person name="Vautrin S."/>
            <person name="Crespi M."/>
            <person name="Mangin B."/>
            <person name="Burke J.M."/>
            <person name="Salse J."/>
            <person name="Munos S."/>
            <person name="Vincourt P."/>
            <person name="Rieseberg L.H."/>
            <person name="Langlade N.B."/>
        </authorList>
    </citation>
    <scope>NUCLEOTIDE SEQUENCE</scope>
    <source>
        <tissue evidence="1">Leaves</tissue>
    </source>
</reference>
<dbReference type="PANTHER" id="PTHR33670:SF1">
    <property type="entry name" value="OS09G0416300 PROTEIN"/>
    <property type="match status" value="1"/>
</dbReference>
<comment type="caution">
    <text evidence="1">The sequence shown here is derived from an EMBL/GenBank/DDBJ whole genome shotgun (WGS) entry which is preliminary data.</text>
</comment>
<name>A0A9K3EJ30_HELAN</name>
<dbReference type="Proteomes" id="UP000215914">
    <property type="component" value="Unassembled WGS sequence"/>
</dbReference>
<reference evidence="1" key="2">
    <citation type="submission" date="2020-06" db="EMBL/GenBank/DDBJ databases">
        <title>Helianthus annuus Genome sequencing and assembly Release 2.</title>
        <authorList>
            <person name="Gouzy J."/>
            <person name="Langlade N."/>
            <person name="Munos S."/>
        </authorList>
    </citation>
    <scope>NUCLEOTIDE SEQUENCE</scope>
    <source>
        <tissue evidence="1">Leaves</tissue>
    </source>
</reference>
<dbReference type="GO" id="GO:0016071">
    <property type="term" value="P:mRNA metabolic process"/>
    <property type="evidence" value="ECO:0007669"/>
    <property type="project" value="UniProtKB-ARBA"/>
</dbReference>
<organism evidence="1 2">
    <name type="scientific">Helianthus annuus</name>
    <name type="common">Common sunflower</name>
    <dbReference type="NCBI Taxonomy" id="4232"/>
    <lineage>
        <taxon>Eukaryota</taxon>
        <taxon>Viridiplantae</taxon>
        <taxon>Streptophyta</taxon>
        <taxon>Embryophyta</taxon>
        <taxon>Tracheophyta</taxon>
        <taxon>Spermatophyta</taxon>
        <taxon>Magnoliopsida</taxon>
        <taxon>eudicotyledons</taxon>
        <taxon>Gunneridae</taxon>
        <taxon>Pentapetalae</taxon>
        <taxon>asterids</taxon>
        <taxon>campanulids</taxon>
        <taxon>Asterales</taxon>
        <taxon>Asteraceae</taxon>
        <taxon>Asteroideae</taxon>
        <taxon>Heliantheae alliance</taxon>
        <taxon>Heliantheae</taxon>
        <taxon>Helianthus</taxon>
    </lineage>
</organism>
<dbReference type="PANTHER" id="PTHR33670">
    <property type="entry name" value="SPLICING FACTOR, PROLINE- AND GLUTAMINE-RICH-LIKE"/>
    <property type="match status" value="1"/>
</dbReference>
<dbReference type="Gramene" id="mRNA:HanXRQr2_Chr13g0597361">
    <property type="protein sequence ID" value="CDS:HanXRQr2_Chr13g0597361.1"/>
    <property type="gene ID" value="HanXRQr2_Chr13g0597361"/>
</dbReference>
<dbReference type="AlphaFoldDB" id="A0A9K3EJ30"/>
<evidence type="ECO:0000313" key="2">
    <source>
        <dbReference type="Proteomes" id="UP000215914"/>
    </source>
</evidence>
<dbReference type="EMBL" id="MNCJ02000328">
    <property type="protein sequence ID" value="KAF5774183.1"/>
    <property type="molecule type" value="Genomic_DNA"/>
</dbReference>
<evidence type="ECO:0000313" key="1">
    <source>
        <dbReference type="EMBL" id="KAF5774183.1"/>
    </source>
</evidence>